<keyword evidence="1" id="KW-0175">Coiled coil</keyword>
<name>A0A7G9Z1G8_9EURY</name>
<evidence type="ECO:0000256" key="1">
    <source>
        <dbReference type="SAM" id="Coils"/>
    </source>
</evidence>
<feature type="transmembrane region" description="Helical" evidence="2">
    <location>
        <begin position="29"/>
        <end position="52"/>
    </location>
</feature>
<protein>
    <submittedName>
        <fullName evidence="3">Uncharacterized protein</fullName>
    </submittedName>
</protein>
<keyword evidence="2" id="KW-1133">Transmembrane helix</keyword>
<proteinExistence type="predicted"/>
<organism evidence="3">
    <name type="scientific">Candidatus Methanophaga sp. ANME-1 ERB7</name>
    <dbReference type="NCBI Taxonomy" id="2759913"/>
    <lineage>
        <taxon>Archaea</taxon>
        <taxon>Methanobacteriati</taxon>
        <taxon>Methanobacteriota</taxon>
        <taxon>Stenosarchaea group</taxon>
        <taxon>Methanomicrobia</taxon>
        <taxon>Candidatus Methanophagales</taxon>
        <taxon>Candidatus Methanophagaceae</taxon>
        <taxon>Candidatus Methanophaga</taxon>
    </lineage>
</organism>
<dbReference type="EMBL" id="MT631562">
    <property type="protein sequence ID" value="QNO54102.1"/>
    <property type="molecule type" value="Genomic_DNA"/>
</dbReference>
<keyword evidence="2" id="KW-0472">Membrane</keyword>
<dbReference type="AlphaFoldDB" id="A0A7G9Z1G8"/>
<evidence type="ECO:0000313" key="3">
    <source>
        <dbReference type="EMBL" id="QNO54102.1"/>
    </source>
</evidence>
<accession>A0A7G9Z1G8</accession>
<evidence type="ECO:0000313" key="5">
    <source>
        <dbReference type="EMBL" id="QNO56619.1"/>
    </source>
</evidence>
<evidence type="ECO:0000256" key="2">
    <source>
        <dbReference type="SAM" id="Phobius"/>
    </source>
</evidence>
<dbReference type="EMBL" id="MT631663">
    <property type="protein sequence ID" value="QNO56619.1"/>
    <property type="molecule type" value="Genomic_DNA"/>
</dbReference>
<reference evidence="3" key="1">
    <citation type="submission" date="2020-06" db="EMBL/GenBank/DDBJ databases">
        <title>Unique genomic features of the anaerobic methanotrophic archaea.</title>
        <authorList>
            <person name="Chadwick G.L."/>
            <person name="Skennerton C.T."/>
            <person name="Laso-Perez R."/>
            <person name="Leu A.O."/>
            <person name="Speth D.R."/>
            <person name="Yu H."/>
            <person name="Morgan-Lang C."/>
            <person name="Hatzenpichler R."/>
            <person name="Goudeau D."/>
            <person name="Malmstrom R."/>
            <person name="Brazelton W.J."/>
            <person name="Woyke T."/>
            <person name="Hallam S.J."/>
            <person name="Tyson G.W."/>
            <person name="Wegener G."/>
            <person name="Boetius A."/>
            <person name="Orphan V."/>
        </authorList>
    </citation>
    <scope>NUCLEOTIDE SEQUENCE</scope>
</reference>
<sequence>MYYNVPTVIANAGFTENISNIIPTFEEPIVIATWALVFITAIYATITLYMLLIMERDRERKVTVEIVKNFLIPTIDTLKDDRKQFKKINISSFPEFLGLQFGISDRFLKSAIFDRFAKRKPLLKRQILKYNELCSKIHENIKELKGVAREEGITYPIVNKEGDSVRIAERYENEEIIKILEEKGLNKNIKDIEDISGRLGLDKKAEKSIRKLERIKRKLQDKYNLTDEELRR</sequence>
<evidence type="ECO:0000313" key="4">
    <source>
        <dbReference type="EMBL" id="QNO56584.1"/>
    </source>
</evidence>
<keyword evidence="2" id="KW-0812">Transmembrane</keyword>
<gene>
    <name evidence="4" type="ORF">GDLDPPJJ_00011</name>
    <name evidence="5" type="ORF">HANIDNDE_00005</name>
    <name evidence="3" type="ORF">PCFKKONE_00006</name>
</gene>
<dbReference type="EMBL" id="MT631662">
    <property type="protein sequence ID" value="QNO56584.1"/>
    <property type="molecule type" value="Genomic_DNA"/>
</dbReference>
<feature type="coiled-coil region" evidence="1">
    <location>
        <begin position="202"/>
        <end position="229"/>
    </location>
</feature>